<dbReference type="SUPFAM" id="SSF56281">
    <property type="entry name" value="Metallo-hydrolase/oxidoreductase"/>
    <property type="match status" value="1"/>
</dbReference>
<dbReference type="RefSeq" id="WP_338254057.1">
    <property type="nucleotide sequence ID" value="NZ_BSRI01000002.1"/>
</dbReference>
<dbReference type="InterPro" id="IPR001279">
    <property type="entry name" value="Metallo-B-lactamas"/>
</dbReference>
<feature type="domain" description="Metallo-beta-lactamase" evidence="1">
    <location>
        <begin position="61"/>
        <end position="242"/>
    </location>
</feature>
<protein>
    <recommendedName>
        <fullName evidence="1">Metallo-beta-lactamase domain-containing protein</fullName>
    </recommendedName>
</protein>
<dbReference type="Proteomes" id="UP001344906">
    <property type="component" value="Unassembled WGS sequence"/>
</dbReference>
<dbReference type="PANTHER" id="PTHR43546">
    <property type="entry name" value="UPF0173 METAL-DEPENDENT HYDROLASE MJ1163-RELATED"/>
    <property type="match status" value="1"/>
</dbReference>
<evidence type="ECO:0000259" key="1">
    <source>
        <dbReference type="Pfam" id="PF12706"/>
    </source>
</evidence>
<accession>A0ABQ6FUM4</accession>
<dbReference type="Pfam" id="PF12706">
    <property type="entry name" value="Lactamase_B_2"/>
    <property type="match status" value="1"/>
</dbReference>
<organism evidence="2 3">
    <name type="scientific">Dictyobacter halimunensis</name>
    <dbReference type="NCBI Taxonomy" id="3026934"/>
    <lineage>
        <taxon>Bacteria</taxon>
        <taxon>Bacillati</taxon>
        <taxon>Chloroflexota</taxon>
        <taxon>Ktedonobacteria</taxon>
        <taxon>Ktedonobacterales</taxon>
        <taxon>Dictyobacteraceae</taxon>
        <taxon>Dictyobacter</taxon>
    </lineage>
</organism>
<gene>
    <name evidence="2" type="ORF">KDH_48130</name>
</gene>
<dbReference type="EMBL" id="BSRI01000002">
    <property type="protein sequence ID" value="GLV57979.1"/>
    <property type="molecule type" value="Genomic_DNA"/>
</dbReference>
<evidence type="ECO:0000313" key="2">
    <source>
        <dbReference type="EMBL" id="GLV57979.1"/>
    </source>
</evidence>
<dbReference type="InterPro" id="IPR050114">
    <property type="entry name" value="UPF0173_UPF0282_UlaG_hydrolase"/>
</dbReference>
<dbReference type="PANTHER" id="PTHR43546:SF7">
    <property type="entry name" value="METALLO-BETA-LACTAMASE DOMAIN-CONTAINING PROTEIN"/>
    <property type="match status" value="1"/>
</dbReference>
<comment type="caution">
    <text evidence="2">The sequence shown here is derived from an EMBL/GenBank/DDBJ whole genome shotgun (WGS) entry which is preliminary data.</text>
</comment>
<evidence type="ECO:0000313" key="3">
    <source>
        <dbReference type="Proteomes" id="UP001344906"/>
    </source>
</evidence>
<keyword evidence="3" id="KW-1185">Reference proteome</keyword>
<proteinExistence type="predicted"/>
<sequence>MDFRHTVVLPGTAEKTQTGQGTIFFIGNATILLRYAGFTILTDPNFLHRGDHVHLGYGMKATRLHNPAMELSELPPLDMVLLSHLHEDHFDRGVARDLDKATPITTTPKAAEALRKKMHFYRLYPLDTWQSLTLEKGEQRLNITAMPGKHGPGPLNPLLPPVMGSMLEFEVPGHKTLRMYITGDTLMHKGLREIPKRYHDIDMALLHLGGTRMLKVMLTMDAGQGVKMIQLINPRTAIPVHYNDYSVFTSPLSDFQAEAEKAGLANRVHYLKRGDTYTFEAPAATDAGR</sequence>
<reference evidence="2 3" key="1">
    <citation type="submission" date="2023-02" db="EMBL/GenBank/DDBJ databases">
        <title>Dictyobacter halimunensis sp. nov., a new member of the class Ktedonobacteria from forest soil in a geothermal area.</title>
        <authorList>
            <person name="Rachmania M.K."/>
            <person name="Ningsih F."/>
            <person name="Sakai Y."/>
            <person name="Yabe S."/>
            <person name="Yokota A."/>
            <person name="Sjamsuridzal W."/>
        </authorList>
    </citation>
    <scope>NUCLEOTIDE SEQUENCE [LARGE SCALE GENOMIC DNA]</scope>
    <source>
        <strain evidence="2 3">S3.2.2.5</strain>
    </source>
</reference>
<dbReference type="Gene3D" id="3.60.15.10">
    <property type="entry name" value="Ribonuclease Z/Hydroxyacylglutathione hydrolase-like"/>
    <property type="match status" value="1"/>
</dbReference>
<name>A0ABQ6FUM4_9CHLR</name>
<dbReference type="InterPro" id="IPR036866">
    <property type="entry name" value="RibonucZ/Hydroxyglut_hydro"/>
</dbReference>